<keyword evidence="6" id="KW-0969">Cilium</keyword>
<comment type="subcellular location">
    <subcellularLocation>
        <location evidence="1">Cell projection</location>
        <location evidence="1">Cilium</location>
    </subcellularLocation>
</comment>
<dbReference type="GO" id="GO:0005930">
    <property type="term" value="C:axoneme"/>
    <property type="evidence" value="ECO:0007669"/>
    <property type="project" value="TreeGrafter"/>
</dbReference>
<proteinExistence type="inferred from homology"/>
<dbReference type="GO" id="GO:0042073">
    <property type="term" value="P:intraciliary transport"/>
    <property type="evidence" value="ECO:0007669"/>
    <property type="project" value="TreeGrafter"/>
</dbReference>
<gene>
    <name evidence="11" type="ORF">WR25_12567</name>
</gene>
<dbReference type="InterPro" id="IPR056157">
    <property type="entry name" value="TPR_IFT80_172_dom"/>
</dbReference>
<dbReference type="SUPFAM" id="SSF50978">
    <property type="entry name" value="WD40 repeat-like"/>
    <property type="match status" value="1"/>
</dbReference>
<dbReference type="EMBL" id="LIAE01007752">
    <property type="protein sequence ID" value="PAV77172.1"/>
    <property type="molecule type" value="Genomic_DNA"/>
</dbReference>
<feature type="domain" description="IF140/IFT172/WDR19 TPR" evidence="10">
    <location>
        <begin position="957"/>
        <end position="1186"/>
    </location>
</feature>
<name>A0A2A2KTA4_9BILA</name>
<dbReference type="InterPro" id="IPR036322">
    <property type="entry name" value="WD40_repeat_dom_sf"/>
</dbReference>
<evidence type="ECO:0008006" key="13">
    <source>
        <dbReference type="Google" id="ProtNLM"/>
    </source>
</evidence>
<dbReference type="Pfam" id="PF00400">
    <property type="entry name" value="WD40"/>
    <property type="match status" value="1"/>
</dbReference>
<dbReference type="GO" id="GO:0036064">
    <property type="term" value="C:ciliary basal body"/>
    <property type="evidence" value="ECO:0007669"/>
    <property type="project" value="TreeGrafter"/>
</dbReference>
<evidence type="ECO:0000256" key="5">
    <source>
        <dbReference type="ARBA" id="ARBA00022803"/>
    </source>
</evidence>
<evidence type="ECO:0000256" key="4">
    <source>
        <dbReference type="ARBA" id="ARBA00022737"/>
    </source>
</evidence>
<dbReference type="PANTHER" id="PTHR15722">
    <property type="entry name" value="IFT140/172-RELATED"/>
    <property type="match status" value="1"/>
</dbReference>
<dbReference type="Pfam" id="PF23387">
    <property type="entry name" value="TPR_IFT80_172"/>
    <property type="match status" value="1"/>
</dbReference>
<feature type="domain" description="IFT80/172/WDR35 TPR" evidence="9">
    <location>
        <begin position="620"/>
        <end position="723"/>
    </location>
</feature>
<evidence type="ECO:0000256" key="3">
    <source>
        <dbReference type="ARBA" id="ARBA00022574"/>
    </source>
</evidence>
<dbReference type="Pfam" id="PF13176">
    <property type="entry name" value="TPR_7"/>
    <property type="match status" value="1"/>
</dbReference>
<keyword evidence="3" id="KW-0853">WD repeat</keyword>
<dbReference type="SMART" id="SM00320">
    <property type="entry name" value="WD40"/>
    <property type="match status" value="5"/>
</dbReference>
<evidence type="ECO:0000256" key="6">
    <source>
        <dbReference type="ARBA" id="ARBA00023069"/>
    </source>
</evidence>
<dbReference type="OrthoDB" id="2186662at2759"/>
<dbReference type="Pfam" id="PF24762">
    <property type="entry name" value="TPR_IF140-IFT172"/>
    <property type="match status" value="1"/>
</dbReference>
<dbReference type="InterPro" id="IPR019734">
    <property type="entry name" value="TPR_rpt"/>
</dbReference>
<evidence type="ECO:0000313" key="12">
    <source>
        <dbReference type="Proteomes" id="UP000218231"/>
    </source>
</evidence>
<dbReference type="PANTHER" id="PTHR15722:SF2">
    <property type="entry name" value="INTRAFLAGELLAR TRANSPORT PROTEIN 172 HOMOLOG"/>
    <property type="match status" value="1"/>
</dbReference>
<keyword evidence="12" id="KW-1185">Reference proteome</keyword>
<dbReference type="STRING" id="2018661.A0A2A2KTA4"/>
<evidence type="ECO:0000259" key="9">
    <source>
        <dbReference type="Pfam" id="PF23387"/>
    </source>
</evidence>
<sequence>MKLKYLSTLLPQQDGAANVSAIGCSQKGEKTAVAAHDRSILLFDENGQQKDRFSTKPIDAKFGKKSYVVTCIAFSPDSSKIVVGQSDNVLYVYKIGDSWNEKKVITNKFPQTAATTCVDWPFDDKILFGLLDGKMRVAILKTNKCSSLYKTEEALVSLQANAKKMAFIACHQDGSIILYSLSSKTYSKICTLQVPAYCSAFTFNGIIVAVEARVCSYSENGVLQQQFDYSEEDEREFSAIASDPTGQNVVVGSYDRIRLFSWSPRRGAWNEGAPLDIKNLYVVSCLAWRGDGATIYCGTICGGVIAIDCCLRRKMLKSRFDTTYIAPSHVVVRDMQTDAKTNLISHKGLAIDELKMAGKDRFIVAHTTSTMLIADTETRKCSEVEWTSGGNEKMYFDFANVCLIMNAGELTIVEYGIDEPIGWVRTEITNPHLISVRVSDAESTRSERMVKKIAYLLDAATIAIMNLMNKEQETTIAHQVAIDWLELNEAGTKLLFRDKRSRVTLMDMQRESSTALLSFCSYVQWVPLSDVIVAQSADVLSIWYNPDLPEQVSNITIKGEVENVLRDADRTEVIVLEGNTKIAYELDNTQVEFASALEQHDFERAIAFLEKNESKDSYAMWGRVAELCLQQYRPLLAQRCYAAMKDIPKVEALHEMMEIAREAAANIGGDGTQDYRVRAIVARMNKQYKAAEKIYMQMNQVEDAIQMYQTLHKWDEALELAKATNYPGYDQLKTAYYRALNDTGQDAKAAEMKAGEGDQMGAVHLLLKANRPVQAFNMAIATPELANQESLMQNIAVSLLKNHIFDKAGELFEKTKDFERALQSYRNGKAFAKAIALSRFAYPEKVVELEEEWGDQLVKDGHAEAAIHHFLEANKTEKAVEAAIKAKEWNKAVQIVDSITDGTLGNKYYGAIADHYASQGDYDRAERLYIEAEKQKDAIAMYIRLGKWADAYRLSEEFLGKEETALMYERKAEEMENEGRFAEAEQLYISIGLSDRAIQMYRAANRNDDVVRLVEKYHSEHETHKRLAIEYEERGDLKAAEEEYLKAGDWKAAVNMYGENEMWTDAHRLAKLEGGDAAQKQVLFLWAKSLGGEAAVRLLNKNNMLSEAVDFATENGAFDFAFEMARLGDKDKLPEVHRRIAMQLEEEGRLEEAAEHFVEAGRAEEAVAIFIHDQQWAQAEKVAKEHAPNTLVDVYTAEARQAIEEGDHSRAESFLLRANKPDIILRYFKENNMWPEAIRIAKDYLPNELAALQEEFDREQLHSGAKGVESFVAQAKQWEAQGEWERAVGALLKINTDTTNNKPLIVQSLNKAADITTKFLMGNQQIVREVLRKLEEADLHEKAAELLLLLGNTREAIMELCKAEQWTKAKQVAEEYMPEMIESIEEMYKNSLKKEGRLGELIDVDVISAIDLLIERGQWESALETARQQKHGPLLDKYVAQYAAELFSRGDKSRVLRIFEKYGASANPANFSMYNTLLIDSVSQPSSGSDYSNFSAIRNLFLDVYEALKRESSPHEKQFAHSLFGLHLMSIRSSLASFDSPECQRLSLPQSLSLLRYSDILPADRVFCEAGLAARVSPIFGTSTKTLISENARL</sequence>
<organism evidence="11 12">
    <name type="scientific">Diploscapter pachys</name>
    <dbReference type="NCBI Taxonomy" id="2018661"/>
    <lineage>
        <taxon>Eukaryota</taxon>
        <taxon>Metazoa</taxon>
        <taxon>Ecdysozoa</taxon>
        <taxon>Nematoda</taxon>
        <taxon>Chromadorea</taxon>
        <taxon>Rhabditida</taxon>
        <taxon>Rhabditina</taxon>
        <taxon>Rhabditomorpha</taxon>
        <taxon>Rhabditoidea</taxon>
        <taxon>Rhabditidae</taxon>
        <taxon>Diploscapter</taxon>
    </lineage>
</organism>
<protein>
    <recommendedName>
        <fullName evidence="13">Outer segment 2</fullName>
    </recommendedName>
</protein>
<keyword evidence="5" id="KW-0802">TPR repeat</keyword>
<reference evidence="11 12" key="1">
    <citation type="journal article" date="2017" name="Curr. Biol.">
        <title>Genome architecture and evolution of a unichromosomal asexual nematode.</title>
        <authorList>
            <person name="Fradin H."/>
            <person name="Zegar C."/>
            <person name="Gutwein M."/>
            <person name="Lucas J."/>
            <person name="Kovtun M."/>
            <person name="Corcoran D."/>
            <person name="Baugh L.R."/>
            <person name="Kiontke K."/>
            <person name="Gunsalus K."/>
            <person name="Fitch D.H."/>
            <person name="Piano F."/>
        </authorList>
    </citation>
    <scope>NUCLEOTIDE SEQUENCE [LARGE SCALE GENOMIC DNA]</scope>
    <source>
        <strain evidence="11">PF1309</strain>
    </source>
</reference>
<comment type="caution">
    <text evidence="11">The sequence shown here is derived from an EMBL/GenBank/DDBJ whole genome shotgun (WGS) entry which is preliminary data.</text>
</comment>
<dbReference type="SUPFAM" id="SSF50969">
    <property type="entry name" value="YVTN repeat-like/Quinoprotein amine dehydrogenase"/>
    <property type="match status" value="1"/>
</dbReference>
<evidence type="ECO:0000256" key="1">
    <source>
        <dbReference type="ARBA" id="ARBA00004138"/>
    </source>
</evidence>
<evidence type="ECO:0000256" key="8">
    <source>
        <dbReference type="ARBA" id="ARBA00038130"/>
    </source>
</evidence>
<keyword evidence="4" id="KW-0677">Repeat</keyword>
<dbReference type="Gene3D" id="1.25.40.470">
    <property type="match status" value="4"/>
</dbReference>
<dbReference type="GO" id="GO:0030992">
    <property type="term" value="C:intraciliary transport particle B"/>
    <property type="evidence" value="ECO:0007669"/>
    <property type="project" value="TreeGrafter"/>
</dbReference>
<dbReference type="Gene3D" id="2.130.10.10">
    <property type="entry name" value="YVTN repeat-like/Quinoprotein amine dehydrogenase"/>
    <property type="match status" value="2"/>
</dbReference>
<evidence type="ECO:0000256" key="2">
    <source>
        <dbReference type="ARBA" id="ARBA00022473"/>
    </source>
</evidence>
<keyword evidence="7" id="KW-0966">Cell projection</keyword>
<evidence type="ECO:0000313" key="11">
    <source>
        <dbReference type="EMBL" id="PAV77172.1"/>
    </source>
</evidence>
<keyword evidence="2" id="KW-0217">Developmental protein</keyword>
<dbReference type="Proteomes" id="UP000218231">
    <property type="component" value="Unassembled WGS sequence"/>
</dbReference>
<dbReference type="InterPro" id="IPR011044">
    <property type="entry name" value="Quino_amine_DH_bsu"/>
</dbReference>
<comment type="similarity">
    <text evidence="8">Belongs to the IFT172 family.</text>
</comment>
<dbReference type="InterPro" id="IPR001680">
    <property type="entry name" value="WD40_rpt"/>
</dbReference>
<accession>A0A2A2KTA4</accession>
<evidence type="ECO:0000259" key="10">
    <source>
        <dbReference type="Pfam" id="PF24762"/>
    </source>
</evidence>
<dbReference type="InterPro" id="IPR056168">
    <property type="entry name" value="TPR_IF140/IFT172/WDR19"/>
</dbReference>
<dbReference type="InterPro" id="IPR015943">
    <property type="entry name" value="WD40/YVTN_repeat-like_dom_sf"/>
</dbReference>
<evidence type="ECO:0000256" key="7">
    <source>
        <dbReference type="ARBA" id="ARBA00023273"/>
    </source>
</evidence>